<protein>
    <submittedName>
        <fullName evidence="2">Uncharacterized protein</fullName>
    </submittedName>
</protein>
<name>A0AAV6T5H3_SOLSE</name>
<dbReference type="AlphaFoldDB" id="A0AAV6T5H3"/>
<dbReference type="Proteomes" id="UP000693946">
    <property type="component" value="Linkage Group LG1"/>
</dbReference>
<evidence type="ECO:0000256" key="1">
    <source>
        <dbReference type="SAM" id="MobiDB-lite"/>
    </source>
</evidence>
<evidence type="ECO:0000313" key="2">
    <source>
        <dbReference type="EMBL" id="KAG7524373.1"/>
    </source>
</evidence>
<feature type="region of interest" description="Disordered" evidence="1">
    <location>
        <begin position="26"/>
        <end position="50"/>
    </location>
</feature>
<organism evidence="2 3">
    <name type="scientific">Solea senegalensis</name>
    <name type="common">Senegalese sole</name>
    <dbReference type="NCBI Taxonomy" id="28829"/>
    <lineage>
        <taxon>Eukaryota</taxon>
        <taxon>Metazoa</taxon>
        <taxon>Chordata</taxon>
        <taxon>Craniata</taxon>
        <taxon>Vertebrata</taxon>
        <taxon>Euteleostomi</taxon>
        <taxon>Actinopterygii</taxon>
        <taxon>Neopterygii</taxon>
        <taxon>Teleostei</taxon>
        <taxon>Neoteleostei</taxon>
        <taxon>Acanthomorphata</taxon>
        <taxon>Carangaria</taxon>
        <taxon>Pleuronectiformes</taxon>
        <taxon>Pleuronectoidei</taxon>
        <taxon>Soleidae</taxon>
        <taxon>Solea</taxon>
    </lineage>
</organism>
<comment type="caution">
    <text evidence="2">The sequence shown here is derived from an EMBL/GenBank/DDBJ whole genome shotgun (WGS) entry which is preliminary data.</text>
</comment>
<proteinExistence type="predicted"/>
<sequence length="166" mass="18648">MVEQMMEEDMSDDNLLKISQKRKNFESGIKNSKVKKTSSQTESTESESDVLLTQLDSQGKYPPESIKAFLEQTKGARLPNVERHHEDESVFISLVRSTPTSCVHSSSSSLPRNITQPLSPLQPEVLLQIQAQGKLLLLLLLPHCTWHSPGGHTQVLQLRCNFVFHA</sequence>
<evidence type="ECO:0000313" key="3">
    <source>
        <dbReference type="Proteomes" id="UP000693946"/>
    </source>
</evidence>
<dbReference type="EMBL" id="JAGKHQ010000001">
    <property type="protein sequence ID" value="KAG7524373.1"/>
    <property type="molecule type" value="Genomic_DNA"/>
</dbReference>
<keyword evidence="3" id="KW-1185">Reference proteome</keyword>
<gene>
    <name evidence="2" type="ORF">JOB18_010703</name>
</gene>
<accession>A0AAV6T5H3</accession>
<reference evidence="2 3" key="1">
    <citation type="journal article" date="2021" name="Sci. Rep.">
        <title>Chromosome anchoring in Senegalese sole (Solea senegalensis) reveals sex-associated markers and genome rearrangements in flatfish.</title>
        <authorList>
            <person name="Guerrero-Cozar I."/>
            <person name="Gomez-Garrido J."/>
            <person name="Berbel C."/>
            <person name="Martinez-Blanch J.F."/>
            <person name="Alioto T."/>
            <person name="Claros M.G."/>
            <person name="Gagnaire P.A."/>
            <person name="Manchado M."/>
        </authorList>
    </citation>
    <scope>NUCLEOTIDE SEQUENCE [LARGE SCALE GENOMIC DNA]</scope>
    <source>
        <strain evidence="2">Sse05_10M</strain>
    </source>
</reference>